<reference evidence="6 7" key="1">
    <citation type="submission" date="2020-08" db="EMBL/GenBank/DDBJ databases">
        <title>A Genomic Blueprint of the Chicken Gut Microbiome.</title>
        <authorList>
            <person name="Gilroy R."/>
            <person name="Ravi A."/>
            <person name="Getino M."/>
            <person name="Pursley I."/>
            <person name="Horton D.L."/>
            <person name="Alikhan N.-F."/>
            <person name="Baker D."/>
            <person name="Gharbi K."/>
            <person name="Hall N."/>
            <person name="Watson M."/>
            <person name="Adriaenssens E.M."/>
            <person name="Foster-Nyarko E."/>
            <person name="Jarju S."/>
            <person name="Secka A."/>
            <person name="Antonio M."/>
            <person name="Oren A."/>
            <person name="Chaudhuri R."/>
            <person name="La Ragione R.M."/>
            <person name="Hildebrand F."/>
            <person name="Pallen M.J."/>
        </authorList>
    </citation>
    <scope>NUCLEOTIDE SEQUENCE [LARGE SCALE GENOMIC DNA]</scope>
    <source>
        <strain evidence="6 7">Sa4CVA2</strain>
    </source>
</reference>
<dbReference type="InterPro" id="IPR036938">
    <property type="entry name" value="PAP2/HPO_sf"/>
</dbReference>
<dbReference type="Proteomes" id="UP000606724">
    <property type="component" value="Unassembled WGS sequence"/>
</dbReference>
<dbReference type="InterPro" id="IPR000326">
    <property type="entry name" value="PAP2/HPO"/>
</dbReference>
<dbReference type="CDD" id="cd03392">
    <property type="entry name" value="PAP2_like_2"/>
    <property type="match status" value="1"/>
</dbReference>
<feature type="transmembrane region" description="Helical" evidence="4">
    <location>
        <begin position="109"/>
        <end position="127"/>
    </location>
</feature>
<evidence type="ECO:0000259" key="5">
    <source>
        <dbReference type="SMART" id="SM00014"/>
    </source>
</evidence>
<feature type="transmembrane region" description="Helical" evidence="4">
    <location>
        <begin position="80"/>
        <end position="97"/>
    </location>
</feature>
<dbReference type="PANTHER" id="PTHR14969:SF13">
    <property type="entry name" value="AT30094P"/>
    <property type="match status" value="1"/>
</dbReference>
<evidence type="ECO:0000256" key="2">
    <source>
        <dbReference type="ARBA" id="ARBA00032707"/>
    </source>
</evidence>
<comment type="catalytic activity">
    <reaction evidence="3">
        <text>di-trans,octa-cis-undecaprenyl diphosphate + H2O = di-trans,octa-cis-undecaprenyl phosphate + phosphate + H(+)</text>
        <dbReference type="Rhea" id="RHEA:28094"/>
        <dbReference type="ChEBI" id="CHEBI:15377"/>
        <dbReference type="ChEBI" id="CHEBI:15378"/>
        <dbReference type="ChEBI" id="CHEBI:43474"/>
        <dbReference type="ChEBI" id="CHEBI:58405"/>
        <dbReference type="ChEBI" id="CHEBI:60392"/>
        <dbReference type="EC" id="3.6.1.27"/>
    </reaction>
</comment>
<dbReference type="PANTHER" id="PTHR14969">
    <property type="entry name" value="SPHINGOSINE-1-PHOSPHATE PHOSPHOHYDROLASE"/>
    <property type="match status" value="1"/>
</dbReference>
<keyword evidence="4" id="KW-0812">Transmembrane</keyword>
<feature type="transmembrane region" description="Helical" evidence="4">
    <location>
        <begin position="38"/>
        <end position="60"/>
    </location>
</feature>
<comment type="caution">
    <text evidence="6">The sequence shown here is derived from an EMBL/GenBank/DDBJ whole genome shotgun (WGS) entry which is preliminary data.</text>
</comment>
<feature type="transmembrane region" description="Helical" evidence="4">
    <location>
        <begin position="139"/>
        <end position="158"/>
    </location>
</feature>
<sequence length="202" mass="22827">ASAGTGSHIVNSINELQCGLSRTGVTIVICWVLRQRHVLIGLLVATSGSAAFTFLTKYLFKRERPADILLFEHTHSFPSGHATITIALYGFITYLLIRFNQNFVQKIHIIIFSIFFMLLIGLSRIVLNEHYLSDVLGGYLVGILWLMVGISITEWLSAKKKIIWQVEWSMSHVYMIWLSGAGIFISTLIYAEIYQFPLLSSL</sequence>
<evidence type="ECO:0000256" key="3">
    <source>
        <dbReference type="ARBA" id="ARBA00047594"/>
    </source>
</evidence>
<protein>
    <recommendedName>
        <fullName evidence="1">undecaprenyl-diphosphate phosphatase</fullName>
        <ecNumber evidence="1">3.6.1.27</ecNumber>
    </recommendedName>
    <alternativeName>
        <fullName evidence="2">Undecaprenyl pyrophosphate phosphatase</fullName>
    </alternativeName>
</protein>
<evidence type="ECO:0000256" key="4">
    <source>
        <dbReference type="SAM" id="Phobius"/>
    </source>
</evidence>
<gene>
    <name evidence="6" type="ORF">H9653_11515</name>
</gene>
<dbReference type="Gene3D" id="1.20.144.10">
    <property type="entry name" value="Phosphatidic acid phosphatase type 2/haloperoxidase"/>
    <property type="match status" value="1"/>
</dbReference>
<feature type="non-terminal residue" evidence="6">
    <location>
        <position position="1"/>
    </location>
</feature>
<dbReference type="EC" id="3.6.1.27" evidence="1"/>
<accession>A0ABR8RLG1</accession>
<evidence type="ECO:0000313" key="6">
    <source>
        <dbReference type="EMBL" id="MBD7948630.1"/>
    </source>
</evidence>
<evidence type="ECO:0000313" key="7">
    <source>
        <dbReference type="Proteomes" id="UP000606724"/>
    </source>
</evidence>
<keyword evidence="4" id="KW-1133">Transmembrane helix</keyword>
<keyword evidence="4" id="KW-0472">Membrane</keyword>
<feature type="domain" description="Phosphatidic acid phosphatase type 2/haloperoxidase" evidence="5">
    <location>
        <begin position="39"/>
        <end position="150"/>
    </location>
</feature>
<name>A0ABR8RLG1_9GAMM</name>
<evidence type="ECO:0000256" key="1">
    <source>
        <dbReference type="ARBA" id="ARBA00012374"/>
    </source>
</evidence>
<proteinExistence type="predicted"/>
<dbReference type="SMART" id="SM00014">
    <property type="entry name" value="acidPPc"/>
    <property type="match status" value="1"/>
</dbReference>
<feature type="transmembrane region" description="Helical" evidence="4">
    <location>
        <begin position="170"/>
        <end position="191"/>
    </location>
</feature>
<dbReference type="SUPFAM" id="SSF48317">
    <property type="entry name" value="Acid phosphatase/Vanadium-dependent haloperoxidase"/>
    <property type="match status" value="1"/>
</dbReference>
<dbReference type="EMBL" id="JACSQR010000046">
    <property type="protein sequence ID" value="MBD7948630.1"/>
    <property type="molecule type" value="Genomic_DNA"/>
</dbReference>
<dbReference type="Pfam" id="PF01569">
    <property type="entry name" value="PAP2"/>
    <property type="match status" value="1"/>
</dbReference>
<keyword evidence="7" id="KW-1185">Reference proteome</keyword>
<dbReference type="RefSeq" id="WP_191692472.1">
    <property type="nucleotide sequence ID" value="NZ_JACSQR010000046.1"/>
</dbReference>
<organism evidence="6 7">
    <name type="scientific">Psychrobacter communis</name>
    <dbReference type="NCBI Taxonomy" id="2762238"/>
    <lineage>
        <taxon>Bacteria</taxon>
        <taxon>Pseudomonadati</taxon>
        <taxon>Pseudomonadota</taxon>
        <taxon>Gammaproteobacteria</taxon>
        <taxon>Moraxellales</taxon>
        <taxon>Moraxellaceae</taxon>
        <taxon>Psychrobacter</taxon>
    </lineage>
</organism>